<evidence type="ECO:0000313" key="5">
    <source>
        <dbReference type="Proteomes" id="UP001378592"/>
    </source>
</evidence>
<comment type="similarity">
    <text evidence="1">Belongs to the nuclear import and ribosome assembly adapter family.</text>
</comment>
<dbReference type="GO" id="GO:0051082">
    <property type="term" value="F:unfolded protein binding"/>
    <property type="evidence" value="ECO:0007669"/>
    <property type="project" value="TreeGrafter"/>
</dbReference>
<comment type="caution">
    <text evidence="4">The sequence shown here is derived from an EMBL/GenBank/DDBJ whole genome shotgun (WGS) entry which is preliminary data.</text>
</comment>
<dbReference type="Gene3D" id="1.25.10.10">
    <property type="entry name" value="Leucine-rich Repeat Variant"/>
    <property type="match status" value="1"/>
</dbReference>
<dbReference type="Pfam" id="PF25567">
    <property type="entry name" value="TPR_SYO1"/>
    <property type="match status" value="1"/>
</dbReference>
<evidence type="ECO:0000313" key="4">
    <source>
        <dbReference type="EMBL" id="KAK7862039.1"/>
    </source>
</evidence>
<sequence>MGKTRHFRRKHKDTGPTGLPSVKDIEKEEQIEGNDSDSASASDVALQNIVDQLQGPVEDKVFALHSLASIFYTAGSVQDVVRQKVARIAGPLLLDPSSAVRNAAAGALRNLTSSGNHEICDLLIEQDIMTPVSAFFLKCADVLPSKPGTEDSDTFAQGVYLLWNLCEGNSTAVQYFNDRNLMPILVKFISAAPENWRVTLAIVQCLITVVEDNSHACNLLQKSEEVLINLLTMNGDSTGLLLLRVMTAGILLRVRSNPSDILGPVVLDAIVSPLLQDQRKKLNELSSIEPGESGDNASLQEVAQLIEAQQVALELLTNLCADGDDEAMDLDSNSTSSDGDICEETLCEPETNLEDLTGTSLSLSPEIHEVIVSKQLVPKIWEKTRTPAENVCALLHEHSGGQHILNRVDILRSRAFSCLNNIIPVLDIQDMGGPENLFQMWLDMATFVVKNEEPDPDVLEAASCAMRAALQKFAQKTQSQSIDIQLQQIEFIFTAAPNPKPCVRANVVRTVGMLGMITLSQPLENNFEIIKGVGKFLLNGLAHELELWVMAEMLDSIMDLFGEDETDRAAAELALTIHLQTVLPAFKRRVKMNRKKLGDHYALVTTVNTNLPRFIRYKSKRLSMIQTALE</sequence>
<reference evidence="4 5" key="1">
    <citation type="submission" date="2024-03" db="EMBL/GenBank/DDBJ databases">
        <title>The genome assembly and annotation of the cricket Gryllus longicercus Weissman &amp; Gray.</title>
        <authorList>
            <person name="Szrajer S."/>
            <person name="Gray D."/>
            <person name="Ylla G."/>
        </authorList>
    </citation>
    <scope>NUCLEOTIDE SEQUENCE [LARGE SCALE GENOMIC DNA]</scope>
    <source>
        <strain evidence="4">DAG 2021-001</strain>
        <tissue evidence="4">Whole body minus gut</tissue>
    </source>
</reference>
<dbReference type="GO" id="GO:0006606">
    <property type="term" value="P:protein import into nucleus"/>
    <property type="evidence" value="ECO:0007669"/>
    <property type="project" value="TreeGrafter"/>
</dbReference>
<keyword evidence="5" id="KW-1185">Reference proteome</keyword>
<name>A0AAN9VC03_9ORTH</name>
<evidence type="ECO:0000256" key="2">
    <source>
        <dbReference type="SAM" id="MobiDB-lite"/>
    </source>
</evidence>
<dbReference type="AlphaFoldDB" id="A0AAN9VC03"/>
<dbReference type="EMBL" id="JAZDUA010000290">
    <property type="protein sequence ID" value="KAK7862039.1"/>
    <property type="molecule type" value="Genomic_DNA"/>
</dbReference>
<dbReference type="InterPro" id="IPR011989">
    <property type="entry name" value="ARM-like"/>
</dbReference>
<organism evidence="4 5">
    <name type="scientific">Gryllus longicercus</name>
    <dbReference type="NCBI Taxonomy" id="2509291"/>
    <lineage>
        <taxon>Eukaryota</taxon>
        <taxon>Metazoa</taxon>
        <taxon>Ecdysozoa</taxon>
        <taxon>Arthropoda</taxon>
        <taxon>Hexapoda</taxon>
        <taxon>Insecta</taxon>
        <taxon>Pterygota</taxon>
        <taxon>Neoptera</taxon>
        <taxon>Polyneoptera</taxon>
        <taxon>Orthoptera</taxon>
        <taxon>Ensifera</taxon>
        <taxon>Gryllidea</taxon>
        <taxon>Grylloidea</taxon>
        <taxon>Gryllidae</taxon>
        <taxon>Gryllinae</taxon>
        <taxon>Gryllus</taxon>
    </lineage>
</organism>
<dbReference type="SUPFAM" id="SSF48371">
    <property type="entry name" value="ARM repeat"/>
    <property type="match status" value="1"/>
</dbReference>
<dbReference type="InterPro" id="IPR052616">
    <property type="entry name" value="SYO1-like"/>
</dbReference>
<proteinExistence type="inferred from homology"/>
<dbReference type="InterPro" id="IPR057990">
    <property type="entry name" value="TPR_SYO1"/>
</dbReference>
<dbReference type="Proteomes" id="UP001378592">
    <property type="component" value="Unassembled WGS sequence"/>
</dbReference>
<protein>
    <recommendedName>
        <fullName evidence="3">SYO1-like TPR repeats domain-containing protein</fullName>
    </recommendedName>
</protein>
<dbReference type="PANTHER" id="PTHR13347:SF1">
    <property type="entry name" value="HEAT REPEAT-CONTAINING PROTEIN 3"/>
    <property type="match status" value="1"/>
</dbReference>
<feature type="region of interest" description="Disordered" evidence="2">
    <location>
        <begin position="1"/>
        <end position="40"/>
    </location>
</feature>
<evidence type="ECO:0000256" key="1">
    <source>
        <dbReference type="ARBA" id="ARBA00049983"/>
    </source>
</evidence>
<dbReference type="GO" id="GO:0042273">
    <property type="term" value="P:ribosomal large subunit biogenesis"/>
    <property type="evidence" value="ECO:0007669"/>
    <property type="project" value="TreeGrafter"/>
</dbReference>
<dbReference type="PANTHER" id="PTHR13347">
    <property type="entry name" value="HEAT REPEAT-CONTAINING PROTEIN 3"/>
    <property type="match status" value="1"/>
</dbReference>
<feature type="compositionally biased region" description="Basic residues" evidence="2">
    <location>
        <begin position="1"/>
        <end position="12"/>
    </location>
</feature>
<accession>A0AAN9VC03</accession>
<gene>
    <name evidence="4" type="ORF">R5R35_002175</name>
</gene>
<evidence type="ECO:0000259" key="3">
    <source>
        <dbReference type="Pfam" id="PF25567"/>
    </source>
</evidence>
<feature type="domain" description="SYO1-like TPR repeats" evidence="3">
    <location>
        <begin position="365"/>
        <end position="621"/>
    </location>
</feature>
<dbReference type="InterPro" id="IPR016024">
    <property type="entry name" value="ARM-type_fold"/>
</dbReference>